<dbReference type="InterPro" id="IPR052711">
    <property type="entry name" value="Zinc_ADH-like"/>
</dbReference>
<evidence type="ECO:0000259" key="1">
    <source>
        <dbReference type="SMART" id="SM00829"/>
    </source>
</evidence>
<evidence type="ECO:0000313" key="2">
    <source>
        <dbReference type="EMBL" id="KAF5864385.1"/>
    </source>
</evidence>
<accession>A0A8H6AC99</accession>
<protein>
    <recommendedName>
        <fullName evidence="1">Enoyl reductase (ER) domain-containing protein</fullName>
    </recommendedName>
</protein>
<dbReference type="PANTHER" id="PTHR45033">
    <property type="match status" value="1"/>
</dbReference>
<dbReference type="Proteomes" id="UP000541154">
    <property type="component" value="Unassembled WGS sequence"/>
</dbReference>
<evidence type="ECO:0000313" key="3">
    <source>
        <dbReference type="Proteomes" id="UP000541154"/>
    </source>
</evidence>
<name>A0A8H6AC99_PETAA</name>
<dbReference type="InterPro" id="IPR013149">
    <property type="entry name" value="ADH-like_C"/>
</dbReference>
<dbReference type="InterPro" id="IPR036291">
    <property type="entry name" value="NAD(P)-bd_dom_sf"/>
</dbReference>
<dbReference type="PANTHER" id="PTHR45033:SF2">
    <property type="entry name" value="ZINC-TYPE ALCOHOL DEHYDROGENASE-LIKE PROTEIN C1773.06C"/>
    <property type="match status" value="1"/>
</dbReference>
<keyword evidence="3" id="KW-1185">Reference proteome</keyword>
<dbReference type="InterPro" id="IPR011032">
    <property type="entry name" value="GroES-like_sf"/>
</dbReference>
<organism evidence="2 3">
    <name type="scientific">Petromyces alliaceus</name>
    <name type="common">Aspergillus alliaceus</name>
    <dbReference type="NCBI Taxonomy" id="209559"/>
    <lineage>
        <taxon>Eukaryota</taxon>
        <taxon>Fungi</taxon>
        <taxon>Dikarya</taxon>
        <taxon>Ascomycota</taxon>
        <taxon>Pezizomycotina</taxon>
        <taxon>Eurotiomycetes</taxon>
        <taxon>Eurotiomycetidae</taxon>
        <taxon>Eurotiales</taxon>
        <taxon>Aspergillaceae</taxon>
        <taxon>Aspergillus</taxon>
        <taxon>Aspergillus subgen. Circumdati</taxon>
    </lineage>
</organism>
<reference evidence="2 3" key="1">
    <citation type="submission" date="2019-04" db="EMBL/GenBank/DDBJ databases">
        <title>Aspergillus burnettii sp. nov., novel species from soil in southeast Queensland.</title>
        <authorList>
            <person name="Gilchrist C.L.M."/>
            <person name="Pitt J.I."/>
            <person name="Lange L."/>
            <person name="Lacey H.J."/>
            <person name="Vuong D."/>
            <person name="Midgley D.J."/>
            <person name="Greenfield P."/>
            <person name="Bradbury M."/>
            <person name="Lacey E."/>
            <person name="Busk P.K."/>
            <person name="Pilgaard B."/>
            <person name="Chooi Y.H."/>
            <person name="Piggott A.M."/>
        </authorList>
    </citation>
    <scope>NUCLEOTIDE SEQUENCE [LARGE SCALE GENOMIC DNA]</scope>
    <source>
        <strain evidence="2 3">FRR 5400</strain>
    </source>
</reference>
<feature type="domain" description="Enoyl reductase (ER)" evidence="1">
    <location>
        <begin position="16"/>
        <end position="343"/>
    </location>
</feature>
<sequence>MAATTMKQWVIDHPDKNMGGLTLTEAPLPQVGVNEVLVKFQAASLNYRDCAIAKGTFPFAKKYPIVPVSDGAGVVVEVGSQVREFRKGDTVITVFNQGHQHGDIDPYAASTGVGGTIDGVLRQYGVYNELGLVKAPKNLTALESSTLPGAALTSWNALYGLKPIKAGQSVLVQGTGGVSVFGLQLAKAAGAIVIATTSSDTKAKKLKELGADHVINYRTTPNWGEVARELTPNQMGVDCIMDIGGTDTLEQSFKCIKMEGTINLIGFLGASDRPQPGLLDALSHICTARGIYVGSRAMLKDMVQAFETNDIHPVLDPKVFNLEQGREAFEYLAAQRHIGKVVVKID</sequence>
<dbReference type="SMART" id="SM00829">
    <property type="entry name" value="PKS_ER"/>
    <property type="match status" value="1"/>
</dbReference>
<dbReference type="InterPro" id="IPR013154">
    <property type="entry name" value="ADH-like_N"/>
</dbReference>
<proteinExistence type="predicted"/>
<dbReference type="CDD" id="cd08276">
    <property type="entry name" value="MDR7"/>
    <property type="match status" value="1"/>
</dbReference>
<dbReference type="Gene3D" id="3.40.50.720">
    <property type="entry name" value="NAD(P)-binding Rossmann-like Domain"/>
    <property type="match status" value="1"/>
</dbReference>
<dbReference type="Pfam" id="PF08240">
    <property type="entry name" value="ADH_N"/>
    <property type="match status" value="1"/>
</dbReference>
<dbReference type="Gene3D" id="3.90.180.10">
    <property type="entry name" value="Medium-chain alcohol dehydrogenases, catalytic domain"/>
    <property type="match status" value="1"/>
</dbReference>
<dbReference type="EMBL" id="SPNV01000035">
    <property type="protein sequence ID" value="KAF5864385.1"/>
    <property type="molecule type" value="Genomic_DNA"/>
</dbReference>
<dbReference type="GO" id="GO:0016491">
    <property type="term" value="F:oxidoreductase activity"/>
    <property type="evidence" value="ECO:0007669"/>
    <property type="project" value="InterPro"/>
</dbReference>
<comment type="caution">
    <text evidence="2">The sequence shown here is derived from an EMBL/GenBank/DDBJ whole genome shotgun (WGS) entry which is preliminary data.</text>
</comment>
<dbReference type="AlphaFoldDB" id="A0A8H6AC99"/>
<gene>
    <name evidence="2" type="ORF">ETB97_007947</name>
</gene>
<dbReference type="SUPFAM" id="SSF50129">
    <property type="entry name" value="GroES-like"/>
    <property type="match status" value="1"/>
</dbReference>
<dbReference type="Pfam" id="PF00107">
    <property type="entry name" value="ADH_zinc_N"/>
    <property type="match status" value="1"/>
</dbReference>
<dbReference type="SUPFAM" id="SSF51735">
    <property type="entry name" value="NAD(P)-binding Rossmann-fold domains"/>
    <property type="match status" value="1"/>
</dbReference>
<dbReference type="InterPro" id="IPR020843">
    <property type="entry name" value="ER"/>
</dbReference>